<dbReference type="Pfam" id="PF01418">
    <property type="entry name" value="HTH_6"/>
    <property type="match status" value="1"/>
</dbReference>
<dbReference type="Gene3D" id="1.10.10.10">
    <property type="entry name" value="Winged helix-like DNA-binding domain superfamily/Winged helix DNA-binding domain"/>
    <property type="match status" value="1"/>
</dbReference>
<comment type="caution">
    <text evidence="5">The sequence shown here is derived from an EMBL/GenBank/DDBJ whole genome shotgun (WGS) entry which is preliminary data.</text>
</comment>
<dbReference type="InterPro" id="IPR046348">
    <property type="entry name" value="SIS_dom_sf"/>
</dbReference>
<dbReference type="RefSeq" id="WP_284486012.1">
    <property type="nucleotide sequence ID" value="NZ_JASNJE010000015.1"/>
</dbReference>
<dbReference type="InterPro" id="IPR036388">
    <property type="entry name" value="WH-like_DNA-bd_sf"/>
</dbReference>
<dbReference type="InterPro" id="IPR035472">
    <property type="entry name" value="RpiR-like_SIS"/>
</dbReference>
<keyword evidence="3" id="KW-0804">Transcription</keyword>
<sequence>MAESTETIAERLKDAFDSLTRAERQLADSLLQAYPVSGLASITQVAQNAGVSTPTVVRMVQKLGFAGFPAFQAALRAELEARISDPISKRNTWAESAPEAHILNRFTDAVIGNIRQTLTQIDLDMFERSCAVLADPDRSILVVGGRITHSLAEHFFLHMQVMRAKVTHIQSISNAWPHYLLDVAQGDVVVIFDVRRYENSTLKLAEMARERGAHIILFTDQWRSPVHDLADCAFCGRIVAPSAWDSMVTLMLMLETVIADVQERTWDTSKARMEALEDMFDRTRFFRKFT</sequence>
<evidence type="ECO:0000256" key="1">
    <source>
        <dbReference type="ARBA" id="ARBA00023015"/>
    </source>
</evidence>
<reference evidence="5 6" key="1">
    <citation type="submission" date="2023-05" db="EMBL/GenBank/DDBJ databases">
        <title>Sedimentitalea sp. nov. JM2-8.</title>
        <authorList>
            <person name="Huang J."/>
        </authorList>
    </citation>
    <scope>NUCLEOTIDE SEQUENCE [LARGE SCALE GENOMIC DNA]</scope>
    <source>
        <strain evidence="5 6">JM2-8</strain>
    </source>
</reference>
<evidence type="ECO:0000313" key="5">
    <source>
        <dbReference type="EMBL" id="MDK3074077.1"/>
    </source>
</evidence>
<protein>
    <submittedName>
        <fullName evidence="5">MurR/RpiR family transcriptional regulator</fullName>
    </submittedName>
</protein>
<dbReference type="Gene3D" id="3.40.50.10490">
    <property type="entry name" value="Glucose-6-phosphate isomerase like protein, domain 1"/>
    <property type="match status" value="1"/>
</dbReference>
<dbReference type="CDD" id="cd05013">
    <property type="entry name" value="SIS_RpiR"/>
    <property type="match status" value="1"/>
</dbReference>
<dbReference type="EMBL" id="JASNJE010000015">
    <property type="protein sequence ID" value="MDK3074077.1"/>
    <property type="molecule type" value="Genomic_DNA"/>
</dbReference>
<proteinExistence type="predicted"/>
<dbReference type="InterPro" id="IPR001347">
    <property type="entry name" value="SIS_dom"/>
</dbReference>
<keyword evidence="2" id="KW-0238">DNA-binding</keyword>
<evidence type="ECO:0000313" key="6">
    <source>
        <dbReference type="Proteomes" id="UP001227126"/>
    </source>
</evidence>
<dbReference type="InterPro" id="IPR047640">
    <property type="entry name" value="RpiR-like"/>
</dbReference>
<evidence type="ECO:0000259" key="4">
    <source>
        <dbReference type="PROSITE" id="PS51071"/>
    </source>
</evidence>
<dbReference type="InterPro" id="IPR000281">
    <property type="entry name" value="HTH_RpiR"/>
</dbReference>
<dbReference type="Pfam" id="PF01380">
    <property type="entry name" value="SIS"/>
    <property type="match status" value="1"/>
</dbReference>
<keyword evidence="1" id="KW-0805">Transcription regulation</keyword>
<name>A0ABT7FG37_9RHOB</name>
<dbReference type="PROSITE" id="PS51071">
    <property type="entry name" value="HTH_RPIR"/>
    <property type="match status" value="1"/>
</dbReference>
<feature type="domain" description="HTH rpiR-type" evidence="4">
    <location>
        <begin position="6"/>
        <end position="82"/>
    </location>
</feature>
<evidence type="ECO:0000256" key="2">
    <source>
        <dbReference type="ARBA" id="ARBA00023125"/>
    </source>
</evidence>
<organism evidence="5 6">
    <name type="scientific">Sedimentitalea xiamensis</name>
    <dbReference type="NCBI Taxonomy" id="3050037"/>
    <lineage>
        <taxon>Bacteria</taxon>
        <taxon>Pseudomonadati</taxon>
        <taxon>Pseudomonadota</taxon>
        <taxon>Alphaproteobacteria</taxon>
        <taxon>Rhodobacterales</taxon>
        <taxon>Paracoccaceae</taxon>
        <taxon>Sedimentitalea</taxon>
    </lineage>
</organism>
<dbReference type="PANTHER" id="PTHR30514:SF18">
    <property type="entry name" value="RPIR-FAMILY TRANSCRIPTIONAL REGULATOR"/>
    <property type="match status" value="1"/>
</dbReference>
<dbReference type="InterPro" id="IPR009057">
    <property type="entry name" value="Homeodomain-like_sf"/>
</dbReference>
<gene>
    <name evidence="5" type="ORF">QO034_13225</name>
</gene>
<dbReference type="PANTHER" id="PTHR30514">
    <property type="entry name" value="GLUCOKINASE"/>
    <property type="match status" value="1"/>
</dbReference>
<dbReference type="SUPFAM" id="SSF53697">
    <property type="entry name" value="SIS domain"/>
    <property type="match status" value="1"/>
</dbReference>
<dbReference type="SUPFAM" id="SSF46689">
    <property type="entry name" value="Homeodomain-like"/>
    <property type="match status" value="1"/>
</dbReference>
<keyword evidence="6" id="KW-1185">Reference proteome</keyword>
<evidence type="ECO:0000256" key="3">
    <source>
        <dbReference type="ARBA" id="ARBA00023163"/>
    </source>
</evidence>
<accession>A0ABT7FG37</accession>
<dbReference type="Proteomes" id="UP001227126">
    <property type="component" value="Unassembled WGS sequence"/>
</dbReference>